<keyword evidence="1" id="KW-0732">Signal</keyword>
<feature type="domain" description="Lysozyme inhibitor LprI-like N-terminal" evidence="2">
    <location>
        <begin position="46"/>
        <end position="125"/>
    </location>
</feature>
<gene>
    <name evidence="3" type="ORF">SAMN05421553_1692</name>
</gene>
<dbReference type="Gene3D" id="1.20.1270.180">
    <property type="match status" value="1"/>
</dbReference>
<reference evidence="4" key="1">
    <citation type="submission" date="2016-10" db="EMBL/GenBank/DDBJ databases">
        <authorList>
            <person name="Varghese N."/>
            <person name="Submissions S."/>
        </authorList>
    </citation>
    <scope>NUCLEOTIDE SEQUENCE [LARGE SCALE GENOMIC DNA]</scope>
    <source>
        <strain evidence="4">DSM 12111</strain>
    </source>
</reference>
<dbReference type="OrthoDB" id="7340239at2"/>
<feature type="chain" id="PRO_5017418375" evidence="1">
    <location>
        <begin position="22"/>
        <end position="133"/>
    </location>
</feature>
<accession>A0A1H4WHQ8</accession>
<keyword evidence="4" id="KW-1185">Reference proteome</keyword>
<dbReference type="InterPro" id="IPR009739">
    <property type="entry name" value="LprI-like_N"/>
</dbReference>
<name>A0A1H4WHQ8_PSEAG</name>
<sequence length="133" mass="14770">MHNRCALLICASLLLAPQINAASSDELDARYNDCLETSEGLANSLVAACAEGVSDVAKKQMNLTYQRLYLTLQQASPEDAKQLEEAQKAWLIYRTAHCDMQGKHIGSPMYYTCPMELNIDRLVELEFLLDNGG</sequence>
<evidence type="ECO:0000313" key="4">
    <source>
        <dbReference type="Proteomes" id="UP000242849"/>
    </source>
</evidence>
<dbReference type="Pfam" id="PF07007">
    <property type="entry name" value="LprI"/>
    <property type="match status" value="1"/>
</dbReference>
<feature type="signal peptide" evidence="1">
    <location>
        <begin position="1"/>
        <end position="21"/>
    </location>
</feature>
<evidence type="ECO:0000259" key="2">
    <source>
        <dbReference type="Pfam" id="PF07007"/>
    </source>
</evidence>
<dbReference type="STRING" id="53406.SAMN05421553_1692"/>
<proteinExistence type="predicted"/>
<dbReference type="Proteomes" id="UP000242849">
    <property type="component" value="Unassembled WGS sequence"/>
</dbReference>
<dbReference type="EMBL" id="FNSC01000001">
    <property type="protein sequence ID" value="SEC92869.1"/>
    <property type="molecule type" value="Genomic_DNA"/>
</dbReference>
<evidence type="ECO:0000256" key="1">
    <source>
        <dbReference type="SAM" id="SignalP"/>
    </source>
</evidence>
<organism evidence="3 4">
    <name type="scientific">Pseudomonas anguilliseptica</name>
    <dbReference type="NCBI Taxonomy" id="53406"/>
    <lineage>
        <taxon>Bacteria</taxon>
        <taxon>Pseudomonadati</taxon>
        <taxon>Pseudomonadota</taxon>
        <taxon>Gammaproteobacteria</taxon>
        <taxon>Pseudomonadales</taxon>
        <taxon>Pseudomonadaceae</taxon>
        <taxon>Pseudomonas</taxon>
    </lineage>
</organism>
<protein>
    <submittedName>
        <fullName evidence="3">Uncharacterized conserved protein YecT, DUF1311 family</fullName>
    </submittedName>
</protein>
<evidence type="ECO:0000313" key="3">
    <source>
        <dbReference type="EMBL" id="SEC92869.1"/>
    </source>
</evidence>
<dbReference type="RefSeq" id="WP_090379074.1">
    <property type="nucleotide sequence ID" value="NZ_CP156749.1"/>
</dbReference>
<dbReference type="AlphaFoldDB" id="A0A1H4WHQ8"/>